<comment type="caution">
    <text evidence="3">The sequence shown here is derived from an EMBL/GenBank/DDBJ whole genome shotgun (WGS) entry which is preliminary data.</text>
</comment>
<dbReference type="PANTHER" id="PTHR43418:SF4">
    <property type="entry name" value="MULTIFUNCTIONAL TRYPTOPHAN BIOSYNTHESIS PROTEIN"/>
    <property type="match status" value="1"/>
</dbReference>
<dbReference type="Gene3D" id="3.40.50.880">
    <property type="match status" value="1"/>
</dbReference>
<keyword evidence="4" id="KW-1185">Reference proteome</keyword>
<evidence type="ECO:0000313" key="3">
    <source>
        <dbReference type="EMBL" id="PYE55211.1"/>
    </source>
</evidence>
<proteinExistence type="predicted"/>
<dbReference type="PANTHER" id="PTHR43418">
    <property type="entry name" value="MULTIFUNCTIONAL TRYPTOPHAN BIOSYNTHESIS PROTEIN-RELATED"/>
    <property type="match status" value="1"/>
</dbReference>
<evidence type="ECO:0000313" key="4">
    <source>
        <dbReference type="Proteomes" id="UP000248326"/>
    </source>
</evidence>
<dbReference type="RefSeq" id="WP_110885825.1">
    <property type="nucleotide sequence ID" value="NZ_QJSX01000003.1"/>
</dbReference>
<accession>A0A318SDT0</accession>
<gene>
    <name evidence="3" type="ORF">DES52_10341</name>
</gene>
<dbReference type="AlphaFoldDB" id="A0A318SDT0"/>
<dbReference type="InterPro" id="IPR006221">
    <property type="entry name" value="TrpG/PapA_dom"/>
</dbReference>
<dbReference type="PROSITE" id="PS51273">
    <property type="entry name" value="GATASE_TYPE_1"/>
    <property type="match status" value="1"/>
</dbReference>
<reference evidence="3 4" key="1">
    <citation type="submission" date="2018-06" db="EMBL/GenBank/DDBJ databases">
        <title>Genomic Encyclopedia of Type Strains, Phase IV (KMG-IV): sequencing the most valuable type-strain genomes for metagenomic binning, comparative biology and taxonomic classification.</title>
        <authorList>
            <person name="Goeker M."/>
        </authorList>
    </citation>
    <scope>NUCLEOTIDE SEQUENCE [LARGE SCALE GENOMIC DNA]</scope>
    <source>
        <strain evidence="3 4">DSM 18048</strain>
    </source>
</reference>
<dbReference type="GO" id="GO:0004049">
    <property type="term" value="F:anthranilate synthase activity"/>
    <property type="evidence" value="ECO:0007669"/>
    <property type="project" value="TreeGrafter"/>
</dbReference>
<dbReference type="PRINTS" id="PR00099">
    <property type="entry name" value="CPSGATASE"/>
</dbReference>
<organism evidence="3 4">
    <name type="scientific">Deinococcus yavapaiensis KR-236</name>
    <dbReference type="NCBI Taxonomy" id="694435"/>
    <lineage>
        <taxon>Bacteria</taxon>
        <taxon>Thermotogati</taxon>
        <taxon>Deinococcota</taxon>
        <taxon>Deinococci</taxon>
        <taxon>Deinococcales</taxon>
        <taxon>Deinococcaceae</taxon>
        <taxon>Deinococcus</taxon>
    </lineage>
</organism>
<protein>
    <submittedName>
        <fullName evidence="3">Anthranilate synthase component II</fullName>
    </submittedName>
</protein>
<dbReference type="CDD" id="cd01743">
    <property type="entry name" value="GATase1_Anthranilate_Synthase"/>
    <property type="match status" value="1"/>
</dbReference>
<dbReference type="PRINTS" id="PR00097">
    <property type="entry name" value="ANTSNTHASEII"/>
</dbReference>
<dbReference type="InterPro" id="IPR017926">
    <property type="entry name" value="GATASE"/>
</dbReference>
<dbReference type="InterPro" id="IPR050472">
    <property type="entry name" value="Anth_synth/Amidotransfase"/>
</dbReference>
<feature type="domain" description="Glutamine amidotransferase" evidence="2">
    <location>
        <begin position="5"/>
        <end position="189"/>
    </location>
</feature>
<dbReference type="GO" id="GO:0005829">
    <property type="term" value="C:cytosol"/>
    <property type="evidence" value="ECO:0007669"/>
    <property type="project" value="TreeGrafter"/>
</dbReference>
<dbReference type="GO" id="GO:0000162">
    <property type="term" value="P:L-tryptophan biosynthetic process"/>
    <property type="evidence" value="ECO:0007669"/>
    <property type="project" value="TreeGrafter"/>
</dbReference>
<dbReference type="Proteomes" id="UP000248326">
    <property type="component" value="Unassembled WGS sequence"/>
</dbReference>
<dbReference type="EMBL" id="QJSX01000003">
    <property type="protein sequence ID" value="PYE55211.1"/>
    <property type="molecule type" value="Genomic_DNA"/>
</dbReference>
<sequence>MTRILVVDNYDSFTYNLVQYLGELGADLTVWRNDAFELADVARLAPDGIVISPGPCTPTEAGRSIAVIEAFAPDVPMLGVCLGHQSMGQAFGARVVRARTPMHGKTSVIEHDGSGVFANLSNDLRVTRYHSLVVEDLPNVLVPTAWATEADGSRTLMALRHRDFPTFGVQFHPESVASEAGMDLLSNFLRLTTERALLPKAAPV</sequence>
<dbReference type="NCBIfam" id="TIGR00566">
    <property type="entry name" value="trpG_papA"/>
    <property type="match status" value="1"/>
</dbReference>
<dbReference type="InterPro" id="IPR029062">
    <property type="entry name" value="Class_I_gatase-like"/>
</dbReference>
<dbReference type="PRINTS" id="PR00096">
    <property type="entry name" value="GATASE"/>
</dbReference>
<keyword evidence="1" id="KW-0315">Glutamine amidotransferase</keyword>
<dbReference type="Pfam" id="PF00117">
    <property type="entry name" value="GATase"/>
    <property type="match status" value="1"/>
</dbReference>
<dbReference type="FunFam" id="3.40.50.880:FF:000003">
    <property type="entry name" value="Anthranilate synthase component II"/>
    <property type="match status" value="1"/>
</dbReference>
<dbReference type="SUPFAM" id="SSF52317">
    <property type="entry name" value="Class I glutamine amidotransferase-like"/>
    <property type="match status" value="1"/>
</dbReference>
<evidence type="ECO:0000256" key="1">
    <source>
        <dbReference type="ARBA" id="ARBA00022962"/>
    </source>
</evidence>
<name>A0A318SDT0_9DEIO</name>
<dbReference type="OrthoDB" id="9804328at2"/>
<evidence type="ECO:0000259" key="2">
    <source>
        <dbReference type="Pfam" id="PF00117"/>
    </source>
</evidence>